<organism evidence="2 3">
    <name type="scientific">Westerdykella ornata</name>
    <dbReference type="NCBI Taxonomy" id="318751"/>
    <lineage>
        <taxon>Eukaryota</taxon>
        <taxon>Fungi</taxon>
        <taxon>Dikarya</taxon>
        <taxon>Ascomycota</taxon>
        <taxon>Pezizomycotina</taxon>
        <taxon>Dothideomycetes</taxon>
        <taxon>Pleosporomycetidae</taxon>
        <taxon>Pleosporales</taxon>
        <taxon>Sporormiaceae</taxon>
        <taxon>Westerdykella</taxon>
    </lineage>
</organism>
<dbReference type="PANTHER" id="PTHR11603">
    <property type="entry name" value="AAA FAMILY ATPASE"/>
    <property type="match status" value="1"/>
</dbReference>
<protein>
    <recommendedName>
        <fullName evidence="4">Magnesium chelatase</fullName>
    </recommendedName>
</protein>
<dbReference type="AlphaFoldDB" id="A0A6A6J8I8"/>
<feature type="compositionally biased region" description="Low complexity" evidence="1">
    <location>
        <begin position="248"/>
        <end position="257"/>
    </location>
</feature>
<dbReference type="EMBL" id="ML986518">
    <property type="protein sequence ID" value="KAF2272685.1"/>
    <property type="molecule type" value="Genomic_DNA"/>
</dbReference>
<sequence>MGQDDGKLVDKIQCLTDIELAVLLCLVTEQHCVIEADGAELDRVERELELIASSTFGLTCIFLDCNPSTTLDDFGNGILIDHDGDDYYSISPTEKPNNNHTSTARATEKRPSGNEPELHAGLDHKKIANLVVAKNLNTADNEVQVQALELIRNKRNFTRTAVHAAPKPFIFVALQATGSQRLSTHLNDHLFISHTHLPEDGLPNLYDLETRQGQQHPTGTHTNHNNQEEEEDIHPSASTSSIIKTLLPNSNSNSKSETSSKKPKTHNPIFSPDEIKYLAQLTSEVTMTSEVRAYLHNVVVFMRLHRAVGGGVSALATRHFEVLSRALAPLHSLPYTTPALVALAARKIYTHRIVITPPERERSLQWGSSLEAVKAVLEGVTPRDVVEEVLESVEVPL</sequence>
<dbReference type="RefSeq" id="XP_033650224.1">
    <property type="nucleotide sequence ID" value="XM_033799199.1"/>
</dbReference>
<feature type="compositionally biased region" description="Polar residues" evidence="1">
    <location>
        <begin position="90"/>
        <end position="105"/>
    </location>
</feature>
<evidence type="ECO:0000256" key="1">
    <source>
        <dbReference type="SAM" id="MobiDB-lite"/>
    </source>
</evidence>
<proteinExistence type="predicted"/>
<evidence type="ECO:0000313" key="2">
    <source>
        <dbReference type="EMBL" id="KAF2272685.1"/>
    </source>
</evidence>
<keyword evidence="3" id="KW-1185">Reference proteome</keyword>
<feature type="compositionally biased region" description="Polar residues" evidence="1">
    <location>
        <begin position="212"/>
        <end position="225"/>
    </location>
</feature>
<name>A0A6A6J8I8_WESOR</name>
<evidence type="ECO:0000313" key="3">
    <source>
        <dbReference type="Proteomes" id="UP000800097"/>
    </source>
</evidence>
<reference evidence="2" key="1">
    <citation type="journal article" date="2020" name="Stud. Mycol.">
        <title>101 Dothideomycetes genomes: a test case for predicting lifestyles and emergence of pathogens.</title>
        <authorList>
            <person name="Haridas S."/>
            <person name="Albert R."/>
            <person name="Binder M."/>
            <person name="Bloem J."/>
            <person name="Labutti K."/>
            <person name="Salamov A."/>
            <person name="Andreopoulos B."/>
            <person name="Baker S."/>
            <person name="Barry K."/>
            <person name="Bills G."/>
            <person name="Bluhm B."/>
            <person name="Cannon C."/>
            <person name="Castanera R."/>
            <person name="Culley D."/>
            <person name="Daum C."/>
            <person name="Ezra D."/>
            <person name="Gonzalez J."/>
            <person name="Henrissat B."/>
            <person name="Kuo A."/>
            <person name="Liang C."/>
            <person name="Lipzen A."/>
            <person name="Lutzoni F."/>
            <person name="Magnuson J."/>
            <person name="Mondo S."/>
            <person name="Nolan M."/>
            <person name="Ohm R."/>
            <person name="Pangilinan J."/>
            <person name="Park H.-J."/>
            <person name="Ramirez L."/>
            <person name="Alfaro M."/>
            <person name="Sun H."/>
            <person name="Tritt A."/>
            <person name="Yoshinaga Y."/>
            <person name="Zwiers L.-H."/>
            <person name="Turgeon B."/>
            <person name="Goodwin S."/>
            <person name="Spatafora J."/>
            <person name="Crous P."/>
            <person name="Grigoriev I."/>
        </authorList>
    </citation>
    <scope>NUCLEOTIDE SEQUENCE</scope>
    <source>
        <strain evidence="2">CBS 379.55</strain>
    </source>
</reference>
<feature type="region of interest" description="Disordered" evidence="1">
    <location>
        <begin position="212"/>
        <end position="269"/>
    </location>
</feature>
<evidence type="ECO:0008006" key="4">
    <source>
        <dbReference type="Google" id="ProtNLM"/>
    </source>
</evidence>
<dbReference type="InterPro" id="IPR052041">
    <property type="entry name" value="Nucleic_acid_metab_PIN/TRAM"/>
</dbReference>
<dbReference type="GeneID" id="54552374"/>
<gene>
    <name evidence="2" type="ORF">EI97DRAFT_436765</name>
</gene>
<dbReference type="Gene3D" id="1.10.8.80">
    <property type="entry name" value="Magnesium chelatase subunit I, C-Terminal domain"/>
    <property type="match status" value="1"/>
</dbReference>
<accession>A0A6A6J8I8</accession>
<feature type="compositionally biased region" description="Basic and acidic residues" evidence="1">
    <location>
        <begin position="106"/>
        <end position="121"/>
    </location>
</feature>
<dbReference type="PANTHER" id="PTHR11603:SF132">
    <property type="entry name" value="C2H2-TYPE DOMAIN-CONTAINING PROTEIN"/>
    <property type="match status" value="1"/>
</dbReference>
<dbReference type="Proteomes" id="UP000800097">
    <property type="component" value="Unassembled WGS sequence"/>
</dbReference>
<dbReference type="OrthoDB" id="444631at2759"/>
<feature type="region of interest" description="Disordered" evidence="1">
    <location>
        <begin position="89"/>
        <end position="121"/>
    </location>
</feature>